<proteinExistence type="predicted"/>
<protein>
    <submittedName>
        <fullName evidence="1">Uncharacterized protein</fullName>
    </submittedName>
</protein>
<evidence type="ECO:0000313" key="1">
    <source>
        <dbReference type="EMBL" id="GFO06910.1"/>
    </source>
</evidence>
<dbReference type="Proteomes" id="UP000735302">
    <property type="component" value="Unassembled WGS sequence"/>
</dbReference>
<accession>A0AAV4AFH1</accession>
<keyword evidence="2" id="KW-1185">Reference proteome</keyword>
<dbReference type="EMBL" id="BLXT01003828">
    <property type="protein sequence ID" value="GFO06910.1"/>
    <property type="molecule type" value="Genomic_DNA"/>
</dbReference>
<evidence type="ECO:0000313" key="2">
    <source>
        <dbReference type="Proteomes" id="UP000735302"/>
    </source>
</evidence>
<name>A0AAV4AFH1_9GAST</name>
<reference evidence="1 2" key="1">
    <citation type="journal article" date="2021" name="Elife">
        <title>Chloroplast acquisition without the gene transfer in kleptoplastic sea slugs, Plakobranchus ocellatus.</title>
        <authorList>
            <person name="Maeda T."/>
            <person name="Takahashi S."/>
            <person name="Yoshida T."/>
            <person name="Shimamura S."/>
            <person name="Takaki Y."/>
            <person name="Nagai Y."/>
            <person name="Toyoda A."/>
            <person name="Suzuki Y."/>
            <person name="Arimoto A."/>
            <person name="Ishii H."/>
            <person name="Satoh N."/>
            <person name="Nishiyama T."/>
            <person name="Hasebe M."/>
            <person name="Maruyama T."/>
            <person name="Minagawa J."/>
            <person name="Obokata J."/>
            <person name="Shigenobu S."/>
        </authorList>
    </citation>
    <scope>NUCLEOTIDE SEQUENCE [LARGE SCALE GENOMIC DNA]</scope>
</reference>
<sequence>MSVSPFLNWSPFKKYDDQYKSICEGRSKVSAKVAHRSSGGETTEVTKLGGNDLMVELKSNDQTKKLGAIATFLDISMTVSPHTSLNNST</sequence>
<comment type="caution">
    <text evidence="1">The sequence shown here is derived from an EMBL/GenBank/DDBJ whole genome shotgun (WGS) entry which is preliminary data.</text>
</comment>
<gene>
    <name evidence="1" type="ORF">PoB_003341500</name>
</gene>
<dbReference type="AlphaFoldDB" id="A0AAV4AFH1"/>
<organism evidence="1 2">
    <name type="scientific">Plakobranchus ocellatus</name>
    <dbReference type="NCBI Taxonomy" id="259542"/>
    <lineage>
        <taxon>Eukaryota</taxon>
        <taxon>Metazoa</taxon>
        <taxon>Spiralia</taxon>
        <taxon>Lophotrochozoa</taxon>
        <taxon>Mollusca</taxon>
        <taxon>Gastropoda</taxon>
        <taxon>Heterobranchia</taxon>
        <taxon>Euthyneura</taxon>
        <taxon>Panpulmonata</taxon>
        <taxon>Sacoglossa</taxon>
        <taxon>Placobranchoidea</taxon>
        <taxon>Plakobranchidae</taxon>
        <taxon>Plakobranchus</taxon>
    </lineage>
</organism>